<evidence type="ECO:0000313" key="1">
    <source>
        <dbReference type="EMBL" id="KKQ34411.1"/>
    </source>
</evidence>
<comment type="caution">
    <text evidence="1">The sequence shown here is derived from an EMBL/GenBank/DDBJ whole genome shotgun (WGS) entry which is preliminary data.</text>
</comment>
<accession>A0A0G0K189</accession>
<organism evidence="1 2">
    <name type="scientific">Candidatus Nomurabacteria bacterium GW2011_GWB1_37_5</name>
    <dbReference type="NCBI Taxonomy" id="1618742"/>
    <lineage>
        <taxon>Bacteria</taxon>
        <taxon>Candidatus Nomuraibacteriota</taxon>
    </lineage>
</organism>
<dbReference type="AlphaFoldDB" id="A0A0G0K189"/>
<proteinExistence type="predicted"/>
<reference evidence="1 2" key="1">
    <citation type="journal article" date="2015" name="Nature">
        <title>rRNA introns, odd ribosomes, and small enigmatic genomes across a large radiation of phyla.</title>
        <authorList>
            <person name="Brown C.T."/>
            <person name="Hug L.A."/>
            <person name="Thomas B.C."/>
            <person name="Sharon I."/>
            <person name="Castelle C.J."/>
            <person name="Singh A."/>
            <person name="Wilkins M.J."/>
            <person name="Williams K.H."/>
            <person name="Banfield J.F."/>
        </authorList>
    </citation>
    <scope>NUCLEOTIDE SEQUENCE [LARGE SCALE GENOMIC DNA]</scope>
</reference>
<evidence type="ECO:0000313" key="2">
    <source>
        <dbReference type="Proteomes" id="UP000033876"/>
    </source>
</evidence>
<sequence>AELDTKKRELIVLKNKYEEMAEKIFKESKINKLNTN</sequence>
<dbReference type="Proteomes" id="UP000033876">
    <property type="component" value="Unassembled WGS sequence"/>
</dbReference>
<gene>
    <name evidence="1" type="ORF">US50_C0050G0019</name>
</gene>
<feature type="non-terminal residue" evidence="1">
    <location>
        <position position="1"/>
    </location>
</feature>
<name>A0A0G0K189_9BACT</name>
<dbReference type="EMBL" id="LBTF01000050">
    <property type="protein sequence ID" value="KKQ34411.1"/>
    <property type="molecule type" value="Genomic_DNA"/>
</dbReference>
<protein>
    <submittedName>
        <fullName evidence="1">Uncharacterized protein</fullName>
    </submittedName>
</protein>